<proteinExistence type="predicted"/>
<comment type="caution">
    <text evidence="1">The sequence shown here is derived from an EMBL/GenBank/DDBJ whole genome shotgun (WGS) entry which is preliminary data.</text>
</comment>
<evidence type="ECO:0000313" key="1">
    <source>
        <dbReference type="EMBL" id="KKM26016.1"/>
    </source>
</evidence>
<name>A0A0F9IEK7_9ZZZZ</name>
<protein>
    <recommendedName>
        <fullName evidence="2">PD-(D/E)XK endonuclease-like domain-containing protein</fullName>
    </recommendedName>
</protein>
<accession>A0A0F9IEK7</accession>
<organism evidence="1">
    <name type="scientific">marine sediment metagenome</name>
    <dbReference type="NCBI Taxonomy" id="412755"/>
    <lineage>
        <taxon>unclassified sequences</taxon>
        <taxon>metagenomes</taxon>
        <taxon>ecological metagenomes</taxon>
    </lineage>
</organism>
<dbReference type="Gene3D" id="3.90.320.10">
    <property type="match status" value="1"/>
</dbReference>
<dbReference type="AlphaFoldDB" id="A0A0F9IEK7"/>
<reference evidence="1" key="1">
    <citation type="journal article" date="2015" name="Nature">
        <title>Complex archaea that bridge the gap between prokaryotes and eukaryotes.</title>
        <authorList>
            <person name="Spang A."/>
            <person name="Saw J.H."/>
            <person name="Jorgensen S.L."/>
            <person name="Zaremba-Niedzwiedzka K."/>
            <person name="Martijn J."/>
            <person name="Lind A.E."/>
            <person name="van Eijk R."/>
            <person name="Schleper C."/>
            <person name="Guy L."/>
            <person name="Ettema T.J."/>
        </authorList>
    </citation>
    <scope>NUCLEOTIDE SEQUENCE</scope>
</reference>
<dbReference type="EMBL" id="LAZR01012592">
    <property type="protein sequence ID" value="KKM26016.1"/>
    <property type="molecule type" value="Genomic_DNA"/>
</dbReference>
<gene>
    <name evidence="1" type="ORF">LCGC14_1589140</name>
</gene>
<evidence type="ECO:0008006" key="2">
    <source>
        <dbReference type="Google" id="ProtNLM"/>
    </source>
</evidence>
<dbReference type="InterPro" id="IPR011604">
    <property type="entry name" value="PDDEXK-like_dom_sf"/>
</dbReference>
<sequence length="273" mass="31027">MSEDWLGPAIDAFYHELCKPVWKPIKTLLSPSGCWNVCPRAIQIRQLGYNPRFNAQTRRRMDNGTFMHERWEGVFAEMGLVVMEEKYLAGTDFGGTPDNLLHKPGNNDERLLAELKSINSNGWRKLPWAGQLKGVYRGASFAPTNMAALAKAQPRHVAQWLAYDRLLLENGYDVGKGVIFYENKDSQQYGYFFVVRDDPLFAALTENAQVALAWNRKGQLIGMPFKATSPQCKDCDARPVCFRLADGDEPLIKRVGERLKLTKKAWRAEQAKK</sequence>